<evidence type="ECO:0000313" key="2">
    <source>
        <dbReference type="EMBL" id="CAB4159035.1"/>
    </source>
</evidence>
<protein>
    <submittedName>
        <fullName evidence="3">Uncharacterized protein</fullName>
    </submittedName>
</protein>
<organism evidence="3">
    <name type="scientific">uncultured Caudovirales phage</name>
    <dbReference type="NCBI Taxonomy" id="2100421"/>
    <lineage>
        <taxon>Viruses</taxon>
        <taxon>Duplodnaviria</taxon>
        <taxon>Heunggongvirae</taxon>
        <taxon>Uroviricota</taxon>
        <taxon>Caudoviricetes</taxon>
        <taxon>Peduoviridae</taxon>
        <taxon>Maltschvirus</taxon>
        <taxon>Maltschvirus maltsch</taxon>
    </lineage>
</organism>
<dbReference type="EMBL" id="LR798327">
    <property type="protein sequence ID" value="CAB5224171.1"/>
    <property type="molecule type" value="Genomic_DNA"/>
</dbReference>
<sequence length="114" mass="12545">MQETIFRLTNIQGHSKKDGRDARMSNNSKNPLPIHMTQESIILENPAQSLPDSYWSALENIAITLIKTLPSCSSASLAKESMAMREELSRLVGIMEQASIAITNIPLPHTTPTA</sequence>
<evidence type="ECO:0000256" key="1">
    <source>
        <dbReference type="SAM" id="MobiDB-lite"/>
    </source>
</evidence>
<gene>
    <name evidence="2" type="ORF">UFOVP705_44</name>
    <name evidence="3" type="ORF">UFOVP736_37</name>
</gene>
<evidence type="ECO:0000313" key="3">
    <source>
        <dbReference type="EMBL" id="CAB5224171.1"/>
    </source>
</evidence>
<reference evidence="3" key="1">
    <citation type="submission" date="2020-05" db="EMBL/GenBank/DDBJ databases">
        <authorList>
            <person name="Chiriac C."/>
            <person name="Salcher M."/>
            <person name="Ghai R."/>
            <person name="Kavagutti S V."/>
        </authorList>
    </citation>
    <scope>NUCLEOTIDE SEQUENCE</scope>
</reference>
<proteinExistence type="predicted"/>
<dbReference type="EMBL" id="LR796685">
    <property type="protein sequence ID" value="CAB4159035.1"/>
    <property type="molecule type" value="Genomic_DNA"/>
</dbReference>
<feature type="region of interest" description="Disordered" evidence="1">
    <location>
        <begin position="9"/>
        <end position="31"/>
    </location>
</feature>
<name>A0A6J7X4A9_9CAUD</name>
<accession>A0A6J7X4A9</accession>